<dbReference type="HAMAP" id="MF_00074">
    <property type="entry name" value="16SrRNA_methyltr_G"/>
    <property type="match status" value="1"/>
</dbReference>
<reference evidence="7 8" key="1">
    <citation type="submission" date="2020-08" db="EMBL/GenBank/DDBJ databases">
        <title>Genomic Encyclopedia of Type Strains, Phase IV (KMG-IV): sequencing the most valuable type-strain genomes for metagenomic binning, comparative biology and taxonomic classification.</title>
        <authorList>
            <person name="Goeker M."/>
        </authorList>
    </citation>
    <scope>NUCLEOTIDE SEQUENCE [LARGE SCALE GENOMIC DNA]</scope>
    <source>
        <strain evidence="7 8">DSM 103733</strain>
    </source>
</reference>
<keyword evidence="2 6" id="KW-0698">rRNA processing</keyword>
<gene>
    <name evidence="6" type="primary">rsmG</name>
    <name evidence="7" type="ORF">HNQ77_003573</name>
</gene>
<dbReference type="NCBIfam" id="TIGR00138">
    <property type="entry name" value="rsmG_gidB"/>
    <property type="match status" value="1"/>
</dbReference>
<organism evidence="7 8">
    <name type="scientific">Silvibacterium bohemicum</name>
    <dbReference type="NCBI Taxonomy" id="1577686"/>
    <lineage>
        <taxon>Bacteria</taxon>
        <taxon>Pseudomonadati</taxon>
        <taxon>Acidobacteriota</taxon>
        <taxon>Terriglobia</taxon>
        <taxon>Terriglobales</taxon>
        <taxon>Acidobacteriaceae</taxon>
        <taxon>Silvibacterium</taxon>
    </lineage>
</organism>
<comment type="similarity">
    <text evidence="6">Belongs to the methyltransferase superfamily. RNA methyltransferase RsmG family.</text>
</comment>
<dbReference type="EC" id="2.1.1.-" evidence="6"/>
<evidence type="ECO:0000313" key="8">
    <source>
        <dbReference type="Proteomes" id="UP000538666"/>
    </source>
</evidence>
<comment type="function">
    <text evidence="6">Specifically methylates the N7 position of a guanine in 16S rRNA.</text>
</comment>
<evidence type="ECO:0000256" key="5">
    <source>
        <dbReference type="ARBA" id="ARBA00022691"/>
    </source>
</evidence>
<dbReference type="Gene3D" id="3.40.50.150">
    <property type="entry name" value="Vaccinia Virus protein VP39"/>
    <property type="match status" value="1"/>
</dbReference>
<evidence type="ECO:0000256" key="4">
    <source>
        <dbReference type="ARBA" id="ARBA00022679"/>
    </source>
</evidence>
<dbReference type="AlphaFoldDB" id="A0A841JW54"/>
<dbReference type="PANTHER" id="PTHR31760">
    <property type="entry name" value="S-ADENOSYL-L-METHIONINE-DEPENDENT METHYLTRANSFERASES SUPERFAMILY PROTEIN"/>
    <property type="match status" value="1"/>
</dbReference>
<accession>A0A841JW54</accession>
<evidence type="ECO:0000313" key="7">
    <source>
        <dbReference type="EMBL" id="MBB6145612.1"/>
    </source>
</evidence>
<name>A0A841JW54_9BACT</name>
<keyword evidence="4 6" id="KW-0808">Transferase</keyword>
<keyword evidence="3 6" id="KW-0489">Methyltransferase</keyword>
<keyword evidence="1 6" id="KW-0963">Cytoplasm</keyword>
<feature type="binding site" evidence="6">
    <location>
        <begin position="149"/>
        <end position="150"/>
    </location>
    <ligand>
        <name>S-adenosyl-L-methionine</name>
        <dbReference type="ChEBI" id="CHEBI:59789"/>
    </ligand>
</feature>
<keyword evidence="5 6" id="KW-0949">S-adenosyl-L-methionine</keyword>
<dbReference type="Proteomes" id="UP000538666">
    <property type="component" value="Unassembled WGS sequence"/>
</dbReference>
<evidence type="ECO:0000256" key="6">
    <source>
        <dbReference type="HAMAP-Rule" id="MF_00074"/>
    </source>
</evidence>
<comment type="caution">
    <text evidence="7">The sequence shown here is derived from an EMBL/GenBank/DDBJ whole genome shotgun (WGS) entry which is preliminary data.</text>
</comment>
<feature type="binding site" evidence="6">
    <location>
        <position position="164"/>
    </location>
    <ligand>
        <name>S-adenosyl-L-methionine</name>
        <dbReference type="ChEBI" id="CHEBI:59789"/>
    </ligand>
</feature>
<dbReference type="SUPFAM" id="SSF53335">
    <property type="entry name" value="S-adenosyl-L-methionine-dependent methyltransferases"/>
    <property type="match status" value="1"/>
</dbReference>
<protein>
    <recommendedName>
        <fullName evidence="6">Ribosomal RNA small subunit methyltransferase G</fullName>
        <ecNumber evidence="6">2.1.1.-</ecNumber>
    </recommendedName>
    <alternativeName>
        <fullName evidence="6">16S rRNA 7-methylguanosine methyltransferase</fullName>
        <shortName evidence="6">16S rRNA m7G methyltransferase</shortName>
    </alternativeName>
</protein>
<dbReference type="EMBL" id="JACHEK010000007">
    <property type="protein sequence ID" value="MBB6145612.1"/>
    <property type="molecule type" value="Genomic_DNA"/>
</dbReference>
<keyword evidence="8" id="KW-1185">Reference proteome</keyword>
<dbReference type="InterPro" id="IPR029063">
    <property type="entry name" value="SAM-dependent_MTases_sf"/>
</dbReference>
<comment type="caution">
    <text evidence="6">Lacks conserved residue(s) required for the propagation of feature annotation.</text>
</comment>
<sequence>MAAPADTGVGSGIGGNGISSGNEVTAGEIESSVAEAGLNPLAPGVSAKFAQYLELLLKWNAKLNLTAIRTPEDIVRRHFLECIQCAQLIPPVASLLDFGSGAGFPGIPVALLRPEISVTLGESQAKKAAFLREATRSLGLSASIFDGRIEAMPPSQQFEVVTLRAVDKMTAAYAAAFERVAPGGWLIVFATSGTAERDTAYFAPIAWEAPVPMTGMSDAFLLLGRKSE</sequence>
<evidence type="ECO:0000256" key="2">
    <source>
        <dbReference type="ARBA" id="ARBA00022552"/>
    </source>
</evidence>
<dbReference type="GO" id="GO:0005829">
    <property type="term" value="C:cytosol"/>
    <property type="evidence" value="ECO:0007669"/>
    <property type="project" value="TreeGrafter"/>
</dbReference>
<dbReference type="PANTHER" id="PTHR31760:SF0">
    <property type="entry name" value="S-ADENOSYL-L-METHIONINE-DEPENDENT METHYLTRANSFERASES SUPERFAMILY PROTEIN"/>
    <property type="match status" value="1"/>
</dbReference>
<dbReference type="GO" id="GO:0070043">
    <property type="term" value="F:rRNA (guanine-N7-)-methyltransferase activity"/>
    <property type="evidence" value="ECO:0007669"/>
    <property type="project" value="UniProtKB-UniRule"/>
</dbReference>
<feature type="binding site" evidence="6">
    <location>
        <position position="99"/>
    </location>
    <ligand>
        <name>S-adenosyl-L-methionine</name>
        <dbReference type="ChEBI" id="CHEBI:59789"/>
    </ligand>
</feature>
<evidence type="ECO:0000256" key="3">
    <source>
        <dbReference type="ARBA" id="ARBA00022603"/>
    </source>
</evidence>
<comment type="subcellular location">
    <subcellularLocation>
        <location evidence="6">Cytoplasm</location>
    </subcellularLocation>
</comment>
<proteinExistence type="inferred from homology"/>
<feature type="binding site" evidence="6">
    <location>
        <position position="104"/>
    </location>
    <ligand>
        <name>S-adenosyl-L-methionine</name>
        <dbReference type="ChEBI" id="CHEBI:59789"/>
    </ligand>
</feature>
<dbReference type="InterPro" id="IPR003682">
    <property type="entry name" value="rRNA_ssu_MeTfrase_G"/>
</dbReference>
<dbReference type="Pfam" id="PF02527">
    <property type="entry name" value="GidB"/>
    <property type="match status" value="1"/>
</dbReference>
<evidence type="ECO:0000256" key="1">
    <source>
        <dbReference type="ARBA" id="ARBA00022490"/>
    </source>
</evidence>